<dbReference type="GO" id="GO:0140042">
    <property type="term" value="P:lipid droplet formation"/>
    <property type="evidence" value="ECO:0007669"/>
    <property type="project" value="UniProtKB-ARBA"/>
</dbReference>
<evidence type="ECO:0000256" key="7">
    <source>
        <dbReference type="ARBA" id="ARBA00023136"/>
    </source>
</evidence>
<keyword evidence="5 8" id="KW-1133">Transmembrane helix</keyword>
<dbReference type="InterPro" id="IPR009617">
    <property type="entry name" value="Seipin"/>
</dbReference>
<keyword evidence="4" id="KW-0256">Endoplasmic reticulum</keyword>
<dbReference type="CDD" id="cd23995">
    <property type="entry name" value="Seipin_BSCL2_like"/>
    <property type="match status" value="1"/>
</dbReference>
<reference evidence="9" key="1">
    <citation type="submission" date="2018-04" db="EMBL/GenBank/DDBJ databases">
        <authorList>
            <person name="Go L.Y."/>
            <person name="Mitchell J.A."/>
        </authorList>
    </citation>
    <scope>NUCLEOTIDE SEQUENCE</scope>
    <source>
        <tissue evidence="9">Whole organism</tissue>
    </source>
</reference>
<dbReference type="GO" id="GO:0005789">
    <property type="term" value="C:endoplasmic reticulum membrane"/>
    <property type="evidence" value="ECO:0007669"/>
    <property type="project" value="UniProtKB-SubCell"/>
</dbReference>
<dbReference type="OMA" id="IFLLSWY"/>
<evidence type="ECO:0000313" key="10">
    <source>
        <dbReference type="EMBL" id="SSX26328.1"/>
    </source>
</evidence>
<protein>
    <recommendedName>
        <fullName evidence="2">Seipin</fullName>
    </recommendedName>
</protein>
<name>A0A336MJT5_CULSO</name>
<sequence>MRNVSLISLALTLIDPFKIGRNFVVKPLFNFANNLYDETLEKTKNGVLSVRDIILRVIILLLAIVIVLWTAGFMYVAFYYAYMPSIAHTRPVHMEYKGCDSDSVILKDKHGYTVDKSKDIPGICTYPSAHVSLTRKQQLLMVGQPYRVLVTLEMPESPKNYDAGMFMVCAEMRDHTGKLRGHSCRSAMLHYKSTLHTWISTWVNIPLYLLNFREEKQQVTVELFSSYQDDDQNSVTDVYIEIQSKQIQFYSVLLHITAHFTGLRYFMFHWPILSAAVGICTNLFFIIIVCLMSWYHWSDNGSEWLEENITVIGRRGRLLDRKKSKDDDTVDDDDDVSIIDDLSSEEQVKTKADDGLRLRKLHE</sequence>
<dbReference type="PANTHER" id="PTHR21212:SF0">
    <property type="entry name" value="SEIPIN"/>
    <property type="match status" value="1"/>
</dbReference>
<gene>
    <name evidence="10" type="primary">CSON013323</name>
</gene>
<feature type="transmembrane region" description="Helical" evidence="8">
    <location>
        <begin position="53"/>
        <end position="82"/>
    </location>
</feature>
<dbReference type="Pfam" id="PF06775">
    <property type="entry name" value="Seipin"/>
    <property type="match status" value="1"/>
</dbReference>
<dbReference type="AlphaFoldDB" id="A0A336MJT5"/>
<keyword evidence="7 8" id="KW-0472">Membrane</keyword>
<dbReference type="EMBL" id="UFQT01000668">
    <property type="protein sequence ID" value="SSX26328.1"/>
    <property type="molecule type" value="Genomic_DNA"/>
</dbReference>
<evidence type="ECO:0000256" key="1">
    <source>
        <dbReference type="ARBA" id="ARBA00004477"/>
    </source>
</evidence>
<evidence type="ECO:0000256" key="8">
    <source>
        <dbReference type="SAM" id="Phobius"/>
    </source>
</evidence>
<comment type="subcellular location">
    <subcellularLocation>
        <location evidence="1">Endoplasmic reticulum membrane</location>
        <topology evidence="1">Multi-pass membrane protein</topology>
    </subcellularLocation>
</comment>
<dbReference type="PANTHER" id="PTHR21212">
    <property type="entry name" value="BERNARDINELLI-SEIP CONGENITAL LIPODYSTROPHY 2 HOMOLOG BSCL2 PROTEIN"/>
    <property type="match status" value="1"/>
</dbReference>
<dbReference type="VEuPathDB" id="VectorBase:CSON013323"/>
<evidence type="ECO:0000256" key="6">
    <source>
        <dbReference type="ARBA" id="ARBA00023098"/>
    </source>
</evidence>
<dbReference type="GO" id="GO:0006629">
    <property type="term" value="P:lipid metabolic process"/>
    <property type="evidence" value="ECO:0007669"/>
    <property type="project" value="UniProtKB-KW"/>
</dbReference>
<feature type="transmembrane region" description="Helical" evidence="8">
    <location>
        <begin position="272"/>
        <end position="295"/>
    </location>
</feature>
<evidence type="ECO:0000313" key="9">
    <source>
        <dbReference type="EMBL" id="SSX05971.1"/>
    </source>
</evidence>
<proteinExistence type="predicted"/>
<reference evidence="10" key="2">
    <citation type="submission" date="2018-07" db="EMBL/GenBank/DDBJ databases">
        <authorList>
            <person name="Quirk P.G."/>
            <person name="Krulwich T.A."/>
        </authorList>
    </citation>
    <scope>NUCLEOTIDE SEQUENCE</scope>
</reference>
<dbReference type="EMBL" id="UFQS01000668">
    <property type="protein sequence ID" value="SSX05971.1"/>
    <property type="molecule type" value="Genomic_DNA"/>
</dbReference>
<evidence type="ECO:0000256" key="3">
    <source>
        <dbReference type="ARBA" id="ARBA00022692"/>
    </source>
</evidence>
<accession>A0A336MJT5</accession>
<organism evidence="10">
    <name type="scientific">Culicoides sonorensis</name>
    <name type="common">Biting midge</name>
    <dbReference type="NCBI Taxonomy" id="179676"/>
    <lineage>
        <taxon>Eukaryota</taxon>
        <taxon>Metazoa</taxon>
        <taxon>Ecdysozoa</taxon>
        <taxon>Arthropoda</taxon>
        <taxon>Hexapoda</taxon>
        <taxon>Insecta</taxon>
        <taxon>Pterygota</taxon>
        <taxon>Neoptera</taxon>
        <taxon>Endopterygota</taxon>
        <taxon>Diptera</taxon>
        <taxon>Nematocera</taxon>
        <taxon>Chironomoidea</taxon>
        <taxon>Ceratopogonidae</taxon>
        <taxon>Ceratopogoninae</taxon>
        <taxon>Culicoides</taxon>
        <taxon>Monoculicoides</taxon>
    </lineage>
</organism>
<evidence type="ECO:0000256" key="4">
    <source>
        <dbReference type="ARBA" id="ARBA00022824"/>
    </source>
</evidence>
<feature type="transmembrane region" description="Helical" evidence="8">
    <location>
        <begin position="249"/>
        <end position="266"/>
    </location>
</feature>
<keyword evidence="6" id="KW-0443">Lipid metabolism</keyword>
<evidence type="ECO:0000256" key="5">
    <source>
        <dbReference type="ARBA" id="ARBA00022989"/>
    </source>
</evidence>
<keyword evidence="3 8" id="KW-0812">Transmembrane</keyword>
<evidence type="ECO:0000256" key="2">
    <source>
        <dbReference type="ARBA" id="ARBA00022064"/>
    </source>
</evidence>